<dbReference type="GeneID" id="300579517"/>
<organism evidence="2 3">
    <name type="scientific">Trichoderma ghanense</name>
    <dbReference type="NCBI Taxonomy" id="65468"/>
    <lineage>
        <taxon>Eukaryota</taxon>
        <taxon>Fungi</taxon>
        <taxon>Dikarya</taxon>
        <taxon>Ascomycota</taxon>
        <taxon>Pezizomycotina</taxon>
        <taxon>Sordariomycetes</taxon>
        <taxon>Hypocreomycetidae</taxon>
        <taxon>Hypocreales</taxon>
        <taxon>Hypocreaceae</taxon>
        <taxon>Trichoderma</taxon>
    </lineage>
</organism>
<sequence length="228" mass="24652">MSGSIYVRRHGHPVPNQPPIVFIHGASQTGTHWETTPDHRPGLALLQAADNWECYVVDQPGVGRSRYHEADMGPLTHYTVEELEAAFTAPQSPWANLHTQWPGSGKRGDPVFDAFYASQVGHIGSYAKAETLFRPAIKALLNKIGPAFLVTHSQSGPLGWHAADAYCAPFNARPEMVGKSSHPFGITSTPLEYDPPLPEGADKLPSQMTIPAQGKANSAETGMYAGMI</sequence>
<dbReference type="InterPro" id="IPR050228">
    <property type="entry name" value="Carboxylesterase_BioH"/>
</dbReference>
<dbReference type="InterPro" id="IPR000073">
    <property type="entry name" value="AB_hydrolase_1"/>
</dbReference>
<comment type="caution">
    <text evidence="2">The sequence shown here is derived from an EMBL/GenBank/DDBJ whole genome shotgun (WGS) entry which is preliminary data.</text>
</comment>
<accession>A0ABY2H0A1</accession>
<feature type="domain" description="AB hydrolase-1" evidence="1">
    <location>
        <begin position="20"/>
        <end position="178"/>
    </location>
</feature>
<dbReference type="RefSeq" id="XP_073556739.1">
    <property type="nucleotide sequence ID" value="XM_073705067.1"/>
</dbReference>
<keyword evidence="3" id="KW-1185">Reference proteome</keyword>
<dbReference type="SUPFAM" id="SSF53474">
    <property type="entry name" value="alpha/beta-Hydrolases"/>
    <property type="match status" value="1"/>
</dbReference>
<evidence type="ECO:0000313" key="2">
    <source>
        <dbReference type="EMBL" id="TFB00538.1"/>
    </source>
</evidence>
<name>A0ABY2H0A1_9HYPO</name>
<dbReference type="Proteomes" id="UP001642720">
    <property type="component" value="Unassembled WGS sequence"/>
</dbReference>
<dbReference type="PANTHER" id="PTHR43194">
    <property type="entry name" value="HYDROLASE ALPHA/BETA FOLD FAMILY"/>
    <property type="match status" value="1"/>
</dbReference>
<proteinExistence type="predicted"/>
<dbReference type="InterPro" id="IPR029058">
    <property type="entry name" value="AB_hydrolase_fold"/>
</dbReference>
<evidence type="ECO:0000313" key="3">
    <source>
        <dbReference type="Proteomes" id="UP001642720"/>
    </source>
</evidence>
<protein>
    <submittedName>
        <fullName evidence="2">Secreted lipase</fullName>
    </submittedName>
</protein>
<dbReference type="PANTHER" id="PTHR43194:SF4">
    <property type="entry name" value="AB HYDROLASE-1 DOMAIN-CONTAINING PROTEIN"/>
    <property type="match status" value="1"/>
</dbReference>
<dbReference type="Gene3D" id="3.40.50.1820">
    <property type="entry name" value="alpha/beta hydrolase"/>
    <property type="match status" value="1"/>
</dbReference>
<dbReference type="EMBL" id="PPTA01000011">
    <property type="protein sequence ID" value="TFB00538.1"/>
    <property type="molecule type" value="Genomic_DNA"/>
</dbReference>
<evidence type="ECO:0000259" key="1">
    <source>
        <dbReference type="Pfam" id="PF12697"/>
    </source>
</evidence>
<dbReference type="Pfam" id="PF12697">
    <property type="entry name" value="Abhydrolase_6"/>
    <property type="match status" value="1"/>
</dbReference>
<reference evidence="2 3" key="1">
    <citation type="submission" date="2018-01" db="EMBL/GenBank/DDBJ databases">
        <title>Genome characterization of the sugarcane-associated fungus Trichoderma ghanense CCMA-1212 and their application in lignocelulose bioconversion.</title>
        <authorList>
            <person name="Steindorff A.S."/>
            <person name="Mendes T.D."/>
            <person name="Vilela E.S.D."/>
            <person name="Rodrigues D.S."/>
            <person name="Formighieri E.F."/>
            <person name="Melo I.S."/>
            <person name="Favaro L.C.L."/>
        </authorList>
    </citation>
    <scope>NUCLEOTIDE SEQUENCE [LARGE SCALE GENOMIC DNA]</scope>
    <source>
        <strain evidence="2 3">CCMA-1212</strain>
    </source>
</reference>
<gene>
    <name evidence="2" type="ORF">CCMA1212_007908</name>
</gene>